<comment type="caution">
    <text evidence="1">The sequence shown here is derived from an EMBL/GenBank/DDBJ whole genome shotgun (WGS) entry which is preliminary data.</text>
</comment>
<reference evidence="1 2" key="1">
    <citation type="submission" date="2023-09" db="EMBL/GenBank/DDBJ databases">
        <authorList>
            <person name="Rey-Velasco X."/>
        </authorList>
    </citation>
    <scope>NUCLEOTIDE SEQUENCE [LARGE SCALE GENOMIC DNA]</scope>
    <source>
        <strain evidence="1 2">W431</strain>
    </source>
</reference>
<evidence type="ECO:0000313" key="2">
    <source>
        <dbReference type="Proteomes" id="UP001266357"/>
    </source>
</evidence>
<accession>A0ABU2ZZG5</accession>
<protein>
    <submittedName>
        <fullName evidence="1">Uncharacterized protein</fullName>
    </submittedName>
</protein>
<keyword evidence="2" id="KW-1185">Reference proteome</keyword>
<sequence>MASFSHAVHSNEVDSQQVESLDCKLCQHNLDDNNNKLAVIEEFSVQFFVISSSKKSYIPDYKYFVTPALRAPPIN</sequence>
<gene>
    <name evidence="1" type="ORF">RM573_06905</name>
</gene>
<dbReference type="RefSeq" id="WP_311579282.1">
    <property type="nucleotide sequence ID" value="NZ_JAVRIF010000003.1"/>
</dbReference>
<dbReference type="EMBL" id="JAVRIF010000003">
    <property type="protein sequence ID" value="MDT0603322.1"/>
    <property type="molecule type" value="Genomic_DNA"/>
</dbReference>
<proteinExistence type="predicted"/>
<dbReference type="Proteomes" id="UP001266357">
    <property type="component" value="Unassembled WGS sequence"/>
</dbReference>
<organism evidence="1 2">
    <name type="scientific">Thalassotalea castellviae</name>
    <dbReference type="NCBI Taxonomy" id="3075612"/>
    <lineage>
        <taxon>Bacteria</taxon>
        <taxon>Pseudomonadati</taxon>
        <taxon>Pseudomonadota</taxon>
        <taxon>Gammaproteobacteria</taxon>
        <taxon>Alteromonadales</taxon>
        <taxon>Colwelliaceae</taxon>
        <taxon>Thalassotalea</taxon>
    </lineage>
</organism>
<evidence type="ECO:0000313" key="1">
    <source>
        <dbReference type="EMBL" id="MDT0603322.1"/>
    </source>
</evidence>
<name>A0ABU2ZZG5_9GAMM</name>